<keyword evidence="2" id="KW-1185">Reference proteome</keyword>
<reference evidence="1" key="1">
    <citation type="submission" date="2022-03" db="EMBL/GenBank/DDBJ databases">
        <title>Bacterial whole genome sequence for Hymenobacter sp. DH14.</title>
        <authorList>
            <person name="Le V."/>
        </authorList>
    </citation>
    <scope>NUCLEOTIDE SEQUENCE</scope>
    <source>
        <strain evidence="1">DH14</strain>
    </source>
</reference>
<sequence length="53" mass="5643">MEKTSPALAKAFPDLKKPCAGLGKPLRLHLKQQKAAPGALERLCGGGFSRLLK</sequence>
<gene>
    <name evidence="1" type="ORF">MON38_00560</name>
</gene>
<accession>A0A9X1VC11</accession>
<proteinExistence type="predicted"/>
<comment type="caution">
    <text evidence="1">The sequence shown here is derived from an EMBL/GenBank/DDBJ whole genome shotgun (WGS) entry which is preliminary data.</text>
</comment>
<evidence type="ECO:0000313" key="1">
    <source>
        <dbReference type="EMBL" id="MCI1185892.1"/>
    </source>
</evidence>
<dbReference type="Proteomes" id="UP001139193">
    <property type="component" value="Unassembled WGS sequence"/>
</dbReference>
<name>A0A9X1VC11_9BACT</name>
<dbReference type="AlphaFoldDB" id="A0A9X1VC11"/>
<protein>
    <submittedName>
        <fullName evidence="1">Uncharacterized protein</fullName>
    </submittedName>
</protein>
<dbReference type="EMBL" id="JALBGC010000001">
    <property type="protein sequence ID" value="MCI1185892.1"/>
    <property type="molecule type" value="Genomic_DNA"/>
</dbReference>
<evidence type="ECO:0000313" key="2">
    <source>
        <dbReference type="Proteomes" id="UP001139193"/>
    </source>
</evidence>
<organism evidence="1 2">
    <name type="scientific">Hymenobacter cyanobacteriorum</name>
    <dbReference type="NCBI Taxonomy" id="2926463"/>
    <lineage>
        <taxon>Bacteria</taxon>
        <taxon>Pseudomonadati</taxon>
        <taxon>Bacteroidota</taxon>
        <taxon>Cytophagia</taxon>
        <taxon>Cytophagales</taxon>
        <taxon>Hymenobacteraceae</taxon>
        <taxon>Hymenobacter</taxon>
    </lineage>
</organism>